<evidence type="ECO:0000313" key="4">
    <source>
        <dbReference type="Proteomes" id="UP000008957"/>
    </source>
</evidence>
<dbReference type="Pfam" id="PF09811">
    <property type="entry name" value="Yae1_N"/>
    <property type="match status" value="1"/>
</dbReference>
<proteinExistence type="predicted"/>
<sequence length="128" mass="14243">MTNDETGVSIVQTTADTVFQRVNDTEKEYWSSFAVRYRQLQEQIAEWDRRAFLKDARNQGLAEGHKQGLEEGRKEGLEQGLERGRALGEAKGRADVVRQLAASGLLTLEQVAQATGMSTEEVKAITSE</sequence>
<reference evidence="4" key="1">
    <citation type="submission" date="2010-03" db="EMBL/GenBank/DDBJ databases">
        <title>The genome sequence of Synergistetes sp. SGP1.</title>
        <authorList>
            <consortium name="metaHIT consortium -- http://www.metahit.eu/"/>
            <person name="Pajon A."/>
            <person name="Turner K."/>
            <person name="Parkhill J."/>
            <person name="Wade W."/>
            <person name="Vartoukian S."/>
        </authorList>
    </citation>
    <scope>NUCLEOTIDE SEQUENCE [LARGE SCALE GENOMIC DNA]</scope>
    <source>
        <strain evidence="4">SGP1</strain>
    </source>
</reference>
<dbReference type="InterPro" id="IPR019191">
    <property type="entry name" value="Essential_protein_Yae1_N"/>
</dbReference>
<feature type="region of interest" description="Disordered" evidence="1">
    <location>
        <begin position="62"/>
        <end position="90"/>
    </location>
</feature>
<dbReference type="Proteomes" id="UP000008957">
    <property type="component" value="Chromosome"/>
</dbReference>
<evidence type="ECO:0000259" key="2">
    <source>
        <dbReference type="Pfam" id="PF09811"/>
    </source>
</evidence>
<reference evidence="3 4" key="2">
    <citation type="submission" date="2010-03" db="EMBL/GenBank/DDBJ databases">
        <authorList>
            <person name="Pajon A."/>
        </authorList>
    </citation>
    <scope>NUCLEOTIDE SEQUENCE [LARGE SCALE GENOMIC DNA]</scope>
    <source>
        <strain evidence="3 4">SGP1</strain>
    </source>
</reference>
<dbReference type="RefSeq" id="WP_015556154.1">
    <property type="nucleotide sequence ID" value="NC_021038.1"/>
</dbReference>
<accession>A0AB94IW79</accession>
<evidence type="ECO:0000313" key="3">
    <source>
        <dbReference type="EMBL" id="CBL28007.1"/>
    </source>
</evidence>
<evidence type="ECO:0000256" key="1">
    <source>
        <dbReference type="SAM" id="MobiDB-lite"/>
    </source>
</evidence>
<keyword evidence="4" id="KW-1185">Reference proteome</keyword>
<name>A0AB94IW79_9BACT</name>
<protein>
    <submittedName>
        <fullName evidence="3">Essential protein Yae1, N terminal</fullName>
    </submittedName>
</protein>
<dbReference type="EMBL" id="FP929056">
    <property type="protein sequence ID" value="CBL28007.1"/>
    <property type="molecule type" value="Genomic_DNA"/>
</dbReference>
<organism evidence="3 4">
    <name type="scientific">Fretibacterium fastidiosum</name>
    <dbReference type="NCBI Taxonomy" id="651822"/>
    <lineage>
        <taxon>Bacteria</taxon>
        <taxon>Thermotogati</taxon>
        <taxon>Synergistota</taxon>
        <taxon>Synergistia</taxon>
        <taxon>Synergistales</taxon>
        <taxon>Aminobacteriaceae</taxon>
        <taxon>Fretibacterium</taxon>
    </lineage>
</organism>
<feature type="domain" description="Essential protein Yae1 N-terminal" evidence="2">
    <location>
        <begin position="59"/>
        <end position="94"/>
    </location>
</feature>
<dbReference type="KEGG" id="sbr:SY1_06340"/>
<gene>
    <name evidence="3" type="ORF">SY1_06340</name>
</gene>
<dbReference type="AlphaFoldDB" id="A0AB94IW79"/>